<accession>A0A9D3NU33</accession>
<protein>
    <submittedName>
        <fullName evidence="2">Uncharacterized protein</fullName>
    </submittedName>
</protein>
<name>A0A9D3NU33_9TELE</name>
<feature type="compositionally biased region" description="Polar residues" evidence="1">
    <location>
        <begin position="257"/>
        <end position="268"/>
    </location>
</feature>
<feature type="region of interest" description="Disordered" evidence="1">
    <location>
        <begin position="250"/>
        <end position="277"/>
    </location>
</feature>
<dbReference type="Proteomes" id="UP000824219">
    <property type="component" value="Linkage Group LG09"/>
</dbReference>
<evidence type="ECO:0000256" key="1">
    <source>
        <dbReference type="SAM" id="MobiDB-lite"/>
    </source>
</evidence>
<proteinExistence type="predicted"/>
<comment type="caution">
    <text evidence="2">The sequence shown here is derived from an EMBL/GenBank/DDBJ whole genome shotgun (WGS) entry which is preliminary data.</text>
</comment>
<organism evidence="2 3">
    <name type="scientific">Hemibagrus wyckioides</name>
    <dbReference type="NCBI Taxonomy" id="337641"/>
    <lineage>
        <taxon>Eukaryota</taxon>
        <taxon>Metazoa</taxon>
        <taxon>Chordata</taxon>
        <taxon>Craniata</taxon>
        <taxon>Vertebrata</taxon>
        <taxon>Euteleostomi</taxon>
        <taxon>Actinopterygii</taxon>
        <taxon>Neopterygii</taxon>
        <taxon>Teleostei</taxon>
        <taxon>Ostariophysi</taxon>
        <taxon>Siluriformes</taxon>
        <taxon>Bagridae</taxon>
        <taxon>Hemibagrus</taxon>
    </lineage>
</organism>
<evidence type="ECO:0000313" key="3">
    <source>
        <dbReference type="Proteomes" id="UP000824219"/>
    </source>
</evidence>
<keyword evidence="3" id="KW-1185">Reference proteome</keyword>
<sequence>MITAAHRLPQHQQGILGHRQISQLPPLKQHAPQIISSPPDSQNVYAKPIHSIIKSHPPQRAKAWQPIPCPVEPPAASNTSTNHVPMRNKGGFLPAQTLLIGERTKKRQSHQQHLWEQQRIYTSTVEGAGNLQIERIRLVSRPTQRDIFWDETKGQNLDFRELLQPSPPLRPKPDSGMEEITKSEIGLKGNFSKDLNESVTKSPERITQQNLPWLEDFQKNEQKHLHSWDVLEGQWGCKLWLDVPWERREKEEREMGRNTSGQVNSVHQKWSGWDKET</sequence>
<dbReference type="OrthoDB" id="6344011at2759"/>
<dbReference type="EMBL" id="JAHKSW010000009">
    <property type="protein sequence ID" value="KAG7328289.1"/>
    <property type="molecule type" value="Genomic_DNA"/>
</dbReference>
<gene>
    <name evidence="2" type="ORF">KOW79_008233</name>
</gene>
<evidence type="ECO:0000313" key="2">
    <source>
        <dbReference type="EMBL" id="KAG7328289.1"/>
    </source>
</evidence>
<dbReference type="AlphaFoldDB" id="A0A9D3NU33"/>
<reference evidence="2 3" key="1">
    <citation type="submission" date="2021-06" db="EMBL/GenBank/DDBJ databases">
        <title>Chromosome-level genome assembly of the red-tail catfish (Hemibagrus wyckioides).</title>
        <authorList>
            <person name="Shao F."/>
        </authorList>
    </citation>
    <scope>NUCLEOTIDE SEQUENCE [LARGE SCALE GENOMIC DNA]</scope>
    <source>
        <strain evidence="2">EC202008001</strain>
        <tissue evidence="2">Blood</tissue>
    </source>
</reference>